<dbReference type="Proteomes" id="UP000824469">
    <property type="component" value="Unassembled WGS sequence"/>
</dbReference>
<keyword evidence="3" id="KW-1185">Reference proteome</keyword>
<feature type="non-terminal residue" evidence="2">
    <location>
        <position position="1"/>
    </location>
</feature>
<accession>A0AA38C3M8</accession>
<protein>
    <submittedName>
        <fullName evidence="2">Uncharacterized protein</fullName>
    </submittedName>
</protein>
<evidence type="ECO:0000313" key="3">
    <source>
        <dbReference type="Proteomes" id="UP000824469"/>
    </source>
</evidence>
<feature type="region of interest" description="Disordered" evidence="1">
    <location>
        <begin position="160"/>
        <end position="179"/>
    </location>
</feature>
<sequence>KMGATARISSHLSEISFIQNPMMVKRFIEKLESMEHVKKYFLALEENHARMTAISLLNIIITLLPFYRNLGRMEEAIRAFTQAWDLMTFIENSDPQHPTSMDLLKVIDIEADRVSVAAYNEFQRLLNLRRKVLSSSETSEPSPEAGQDITDAVSAIYREAEEKLKQQKPRKTQQLLEDH</sequence>
<name>A0AA38C3M8_TAXCH</name>
<reference evidence="2 3" key="1">
    <citation type="journal article" date="2021" name="Nat. Plants">
        <title>The Taxus genome provides insights into paclitaxel biosynthesis.</title>
        <authorList>
            <person name="Xiong X."/>
            <person name="Gou J."/>
            <person name="Liao Q."/>
            <person name="Li Y."/>
            <person name="Zhou Q."/>
            <person name="Bi G."/>
            <person name="Li C."/>
            <person name="Du R."/>
            <person name="Wang X."/>
            <person name="Sun T."/>
            <person name="Guo L."/>
            <person name="Liang H."/>
            <person name="Lu P."/>
            <person name="Wu Y."/>
            <person name="Zhang Z."/>
            <person name="Ro D.K."/>
            <person name="Shang Y."/>
            <person name="Huang S."/>
            <person name="Yan J."/>
        </authorList>
    </citation>
    <scope>NUCLEOTIDE SEQUENCE [LARGE SCALE GENOMIC DNA]</scope>
    <source>
        <strain evidence="2">Ta-2019</strain>
    </source>
</reference>
<comment type="caution">
    <text evidence="2">The sequence shown here is derived from an EMBL/GenBank/DDBJ whole genome shotgun (WGS) entry which is preliminary data.</text>
</comment>
<evidence type="ECO:0000313" key="2">
    <source>
        <dbReference type="EMBL" id="KAH9292303.1"/>
    </source>
</evidence>
<dbReference type="AlphaFoldDB" id="A0AA38C3M8"/>
<proteinExistence type="predicted"/>
<evidence type="ECO:0000256" key="1">
    <source>
        <dbReference type="SAM" id="MobiDB-lite"/>
    </source>
</evidence>
<gene>
    <name evidence="2" type="ORF">KI387_042514</name>
</gene>
<dbReference type="EMBL" id="JAHRHJ020003187">
    <property type="protein sequence ID" value="KAH9292303.1"/>
    <property type="molecule type" value="Genomic_DNA"/>
</dbReference>
<organism evidence="2 3">
    <name type="scientific">Taxus chinensis</name>
    <name type="common">Chinese yew</name>
    <name type="synonym">Taxus wallichiana var. chinensis</name>
    <dbReference type="NCBI Taxonomy" id="29808"/>
    <lineage>
        <taxon>Eukaryota</taxon>
        <taxon>Viridiplantae</taxon>
        <taxon>Streptophyta</taxon>
        <taxon>Embryophyta</taxon>
        <taxon>Tracheophyta</taxon>
        <taxon>Spermatophyta</taxon>
        <taxon>Pinopsida</taxon>
        <taxon>Pinidae</taxon>
        <taxon>Conifers II</taxon>
        <taxon>Cupressales</taxon>
        <taxon>Taxaceae</taxon>
        <taxon>Taxus</taxon>
    </lineage>
</organism>